<evidence type="ECO:0000313" key="3">
    <source>
        <dbReference type="Proteomes" id="UP000552709"/>
    </source>
</evidence>
<proteinExistence type="predicted"/>
<keyword evidence="2" id="KW-0645">Protease</keyword>
<dbReference type="PANTHER" id="PTHR43130">
    <property type="entry name" value="ARAC-FAMILY TRANSCRIPTIONAL REGULATOR"/>
    <property type="match status" value="1"/>
</dbReference>
<organism evidence="2 3">
    <name type="scientific">Deinococcus humi</name>
    <dbReference type="NCBI Taxonomy" id="662880"/>
    <lineage>
        <taxon>Bacteria</taxon>
        <taxon>Thermotogati</taxon>
        <taxon>Deinococcota</taxon>
        <taxon>Deinococci</taxon>
        <taxon>Deinococcales</taxon>
        <taxon>Deinococcaceae</taxon>
        <taxon>Deinococcus</taxon>
    </lineage>
</organism>
<reference evidence="2 3" key="1">
    <citation type="submission" date="2020-08" db="EMBL/GenBank/DDBJ databases">
        <title>Genomic Encyclopedia of Type Strains, Phase IV (KMG-IV): sequencing the most valuable type-strain genomes for metagenomic binning, comparative biology and taxonomic classification.</title>
        <authorList>
            <person name="Goeker M."/>
        </authorList>
    </citation>
    <scope>NUCLEOTIDE SEQUENCE [LARGE SCALE GENOMIC DNA]</scope>
    <source>
        <strain evidence="2 3">DSM 27939</strain>
    </source>
</reference>
<keyword evidence="2" id="KW-0378">Hydrolase</keyword>
<dbReference type="InterPro" id="IPR029062">
    <property type="entry name" value="Class_I_gatase-like"/>
</dbReference>
<dbReference type="PANTHER" id="PTHR43130:SF3">
    <property type="entry name" value="HTH-TYPE TRANSCRIPTIONAL REGULATOR RV1931C"/>
    <property type="match status" value="1"/>
</dbReference>
<protein>
    <submittedName>
        <fullName evidence="2">Putative intracellular protease/amidase</fullName>
    </submittedName>
</protein>
<feature type="transmembrane region" description="Helical" evidence="1">
    <location>
        <begin position="135"/>
        <end position="153"/>
    </location>
</feature>
<evidence type="ECO:0000313" key="2">
    <source>
        <dbReference type="EMBL" id="MBB5365235.1"/>
    </source>
</evidence>
<dbReference type="RefSeq" id="WP_184136568.1">
    <property type="nucleotide sequence ID" value="NZ_JACHFL010000016.1"/>
</dbReference>
<accession>A0A7W8NGX1</accession>
<keyword evidence="3" id="KW-1185">Reference proteome</keyword>
<dbReference type="Proteomes" id="UP000552709">
    <property type="component" value="Unassembled WGS sequence"/>
</dbReference>
<dbReference type="SUPFAM" id="SSF52317">
    <property type="entry name" value="Class I glutamine amidotransferase-like"/>
    <property type="match status" value="1"/>
</dbReference>
<gene>
    <name evidence="2" type="ORF">HNQ08_004356</name>
</gene>
<dbReference type="GO" id="GO:0008233">
    <property type="term" value="F:peptidase activity"/>
    <property type="evidence" value="ECO:0007669"/>
    <property type="project" value="UniProtKB-KW"/>
</dbReference>
<dbReference type="Gene3D" id="3.40.50.880">
    <property type="match status" value="1"/>
</dbReference>
<dbReference type="AlphaFoldDB" id="A0A7W8NGX1"/>
<keyword evidence="1" id="KW-0472">Membrane</keyword>
<keyword evidence="1" id="KW-0812">Transmembrane</keyword>
<dbReference type="InterPro" id="IPR052158">
    <property type="entry name" value="INH-QAR"/>
</dbReference>
<keyword evidence="1" id="KW-1133">Transmembrane helix</keyword>
<name>A0A7W8NGX1_9DEIO</name>
<evidence type="ECO:0000256" key="1">
    <source>
        <dbReference type="SAM" id="Phobius"/>
    </source>
</evidence>
<sequence length="182" mass="19069">MIAETVWGGAGMGTDQQAPIKTLWVVSVSKGASYLAAPALPHATAASPASPVFDPAKPTVAVVVGHDLTEVADVLAPYAVFQAAGAFNVVPHSTFAQLGAQLRRGPDVIVVPHVPYIEANEALRLWLKRHGQEQSLVLGICAGAAIVAAAGLLDGWPATTHWGDSARIKRSSPAVRWERGER</sequence>
<comment type="caution">
    <text evidence="2">The sequence shown here is derived from an EMBL/GenBank/DDBJ whole genome shotgun (WGS) entry which is preliminary data.</text>
</comment>
<dbReference type="EMBL" id="JACHFL010000016">
    <property type="protein sequence ID" value="MBB5365235.1"/>
    <property type="molecule type" value="Genomic_DNA"/>
</dbReference>
<dbReference type="GO" id="GO:0006508">
    <property type="term" value="P:proteolysis"/>
    <property type="evidence" value="ECO:0007669"/>
    <property type="project" value="UniProtKB-KW"/>
</dbReference>